<evidence type="ECO:0000313" key="2">
    <source>
        <dbReference type="Proteomes" id="UP000517916"/>
    </source>
</evidence>
<dbReference type="InterPro" id="IPR034660">
    <property type="entry name" value="DinB/YfiT-like"/>
</dbReference>
<dbReference type="InterPro" id="IPR007061">
    <property type="entry name" value="MST-like"/>
</dbReference>
<organism evidence="1 2">
    <name type="scientific">Kutzneria viridogrisea</name>
    <dbReference type="NCBI Taxonomy" id="47990"/>
    <lineage>
        <taxon>Bacteria</taxon>
        <taxon>Bacillati</taxon>
        <taxon>Actinomycetota</taxon>
        <taxon>Actinomycetes</taxon>
        <taxon>Pseudonocardiales</taxon>
        <taxon>Pseudonocardiaceae</taxon>
        <taxon>Kutzneria</taxon>
    </lineage>
</organism>
<gene>
    <name evidence="1" type="ORF">BC739_006154</name>
</gene>
<dbReference type="EMBL" id="JACJID010000004">
    <property type="protein sequence ID" value="MBA8928937.1"/>
    <property type="molecule type" value="Genomic_DNA"/>
</dbReference>
<dbReference type="Gene3D" id="1.20.120.450">
    <property type="entry name" value="dinb family like domain"/>
    <property type="match status" value="1"/>
</dbReference>
<comment type="caution">
    <text evidence="1">The sequence shown here is derived from an EMBL/GenBank/DDBJ whole genome shotgun (WGS) entry which is preliminary data.</text>
</comment>
<proteinExistence type="predicted"/>
<name>A0ABR6BPW7_9PSEU</name>
<dbReference type="Proteomes" id="UP000517916">
    <property type="component" value="Unassembled WGS sequence"/>
</dbReference>
<sequence length="173" mass="19107">MPALVETVADERTALLAFLAEQRAGLRRAVLGLDERQAGQRPTVSALTLGGLIKHAVHVERFWIDEVLRQLPAGDKPDWAAQFEIGAEEDLPGWLAAYEQAAAHTERIVAELPTLEVTAPLPRAPWFPENAVRSARWILLHLIEETARHAGHADILRESLDGRTAYELMAAAQ</sequence>
<keyword evidence="2" id="KW-1185">Reference proteome</keyword>
<reference evidence="1 2" key="1">
    <citation type="submission" date="2020-08" db="EMBL/GenBank/DDBJ databases">
        <title>Genomic Encyclopedia of Archaeal and Bacterial Type Strains, Phase II (KMG-II): from individual species to whole genera.</title>
        <authorList>
            <person name="Goeker M."/>
        </authorList>
    </citation>
    <scope>NUCLEOTIDE SEQUENCE [LARGE SCALE GENOMIC DNA]</scope>
    <source>
        <strain evidence="1 2">DSM 43850</strain>
    </source>
</reference>
<dbReference type="SUPFAM" id="SSF109854">
    <property type="entry name" value="DinB/YfiT-like putative metalloenzymes"/>
    <property type="match status" value="1"/>
</dbReference>
<accession>A0ABR6BPW7</accession>
<dbReference type="RefSeq" id="WP_182839099.1">
    <property type="nucleotide sequence ID" value="NZ_BAAABQ010000016.1"/>
</dbReference>
<evidence type="ECO:0000313" key="1">
    <source>
        <dbReference type="EMBL" id="MBA8928937.1"/>
    </source>
</evidence>
<protein>
    <submittedName>
        <fullName evidence="1">Damage-inducible protein DinB</fullName>
    </submittedName>
</protein>
<dbReference type="Pfam" id="PF04978">
    <property type="entry name" value="MST"/>
    <property type="match status" value="1"/>
</dbReference>